<comment type="caution">
    <text evidence="1">The sequence shown here is derived from an EMBL/GenBank/DDBJ whole genome shotgun (WGS) entry which is preliminary data.</text>
</comment>
<keyword evidence="2" id="KW-1185">Reference proteome</keyword>
<name>A0AAD6MGK7_9ROSI</name>
<dbReference type="EMBL" id="JAQIZT010000009">
    <property type="protein sequence ID" value="KAJ6985166.1"/>
    <property type="molecule type" value="Genomic_DNA"/>
</dbReference>
<reference evidence="1" key="1">
    <citation type="journal article" date="2023" name="Mol. Ecol. Resour.">
        <title>Chromosome-level genome assembly of a triploid poplar Populus alba 'Berolinensis'.</title>
        <authorList>
            <person name="Chen S."/>
            <person name="Yu Y."/>
            <person name="Wang X."/>
            <person name="Wang S."/>
            <person name="Zhang T."/>
            <person name="Zhou Y."/>
            <person name="He R."/>
            <person name="Meng N."/>
            <person name="Wang Y."/>
            <person name="Liu W."/>
            <person name="Liu Z."/>
            <person name="Liu J."/>
            <person name="Guo Q."/>
            <person name="Huang H."/>
            <person name="Sederoff R.R."/>
            <person name="Wang G."/>
            <person name="Qu G."/>
            <person name="Chen S."/>
        </authorList>
    </citation>
    <scope>NUCLEOTIDE SEQUENCE</scope>
    <source>
        <strain evidence="1">SC-2020</strain>
    </source>
</reference>
<dbReference type="AlphaFoldDB" id="A0AAD6MGK7"/>
<sequence>MGERKISSDSRLVKEGEGEGEDIWAKATKATDDLYIMRDTYFPLNPLDKISKLQSQSDLSLNLLDSIPLDAGGKRRWLIKSLHF</sequence>
<organism evidence="1 2">
    <name type="scientific">Populus alba x Populus x berolinensis</name>
    <dbReference type="NCBI Taxonomy" id="444605"/>
    <lineage>
        <taxon>Eukaryota</taxon>
        <taxon>Viridiplantae</taxon>
        <taxon>Streptophyta</taxon>
        <taxon>Embryophyta</taxon>
        <taxon>Tracheophyta</taxon>
        <taxon>Spermatophyta</taxon>
        <taxon>Magnoliopsida</taxon>
        <taxon>eudicotyledons</taxon>
        <taxon>Gunneridae</taxon>
        <taxon>Pentapetalae</taxon>
        <taxon>rosids</taxon>
        <taxon>fabids</taxon>
        <taxon>Malpighiales</taxon>
        <taxon>Salicaceae</taxon>
        <taxon>Saliceae</taxon>
        <taxon>Populus</taxon>
    </lineage>
</organism>
<evidence type="ECO:0000313" key="1">
    <source>
        <dbReference type="EMBL" id="KAJ6985166.1"/>
    </source>
</evidence>
<accession>A0AAD6MGK7</accession>
<protein>
    <submittedName>
        <fullName evidence="1">Uncharacterized protein</fullName>
    </submittedName>
</protein>
<proteinExistence type="predicted"/>
<evidence type="ECO:0000313" key="2">
    <source>
        <dbReference type="Proteomes" id="UP001164929"/>
    </source>
</evidence>
<gene>
    <name evidence="1" type="ORF">NC653_023214</name>
</gene>
<dbReference type="Proteomes" id="UP001164929">
    <property type="component" value="Chromosome 9"/>
</dbReference>